<evidence type="ECO:0000256" key="1">
    <source>
        <dbReference type="ARBA" id="ARBA00004514"/>
    </source>
</evidence>
<comment type="catalytic activity">
    <reaction evidence="6">
        <text>(2R)-ethylmalonyl-CoA + H(+) = butanoyl-CoA + CO2</text>
        <dbReference type="Rhea" id="RHEA:59540"/>
        <dbReference type="ChEBI" id="CHEBI:15378"/>
        <dbReference type="ChEBI" id="CHEBI:16526"/>
        <dbReference type="ChEBI" id="CHEBI:57371"/>
        <dbReference type="ChEBI" id="CHEBI:85316"/>
        <dbReference type="EC" id="4.1.1.94"/>
    </reaction>
    <physiologicalReaction direction="left-to-right" evidence="6">
        <dbReference type="Rhea" id="RHEA:59541"/>
    </physiologicalReaction>
</comment>
<evidence type="ECO:0000256" key="10">
    <source>
        <dbReference type="ARBA" id="ARBA00042182"/>
    </source>
</evidence>
<comment type="caution">
    <text evidence="14">The sequence shown here is derived from an EMBL/GenBank/DDBJ whole genome shotgun (WGS) entry which is preliminary data.</text>
</comment>
<sequence>MYNTIRFDIHEAGYAQITLSRPEQRNAVSLEMVEELKEVLDQAKEADIKCLVVTGEGSDAFCSGGDLNDFHADLTSEDVFSTLYKMKEVLYELARFPLPTLAIMNGHALGGGCELATACDFRYGPDSASYGFIQGRLGIIPGWGGGALLYKRLPSLVAYRMLVESKPYSADQCLEIGWLQDVYDQSYIKEEMERILQPFLSKSTDQIKEFKQQYIRYELPISLSVEMVEEVRRCSALWGNDQHKQAVNTFLAEKNK</sequence>
<dbReference type="PANTHER" id="PTHR11941:SF27">
    <property type="entry name" value="ETHYLMALONYL-COA DECARBOXYLASE"/>
    <property type="match status" value="1"/>
</dbReference>
<name>A0A0A2TDE7_9BACI</name>
<dbReference type="InterPro" id="IPR018376">
    <property type="entry name" value="Enoyl-CoA_hyd/isom_CS"/>
</dbReference>
<comment type="function">
    <text evidence="12">Decarboxylates ethylmalonyl-CoA, a potentially toxic metabolite, to form butyryl-CoA, suggesting it might be involved in metabolite proofreading. Acts preferentially on (S)-ethylmalonyl-CoA but also has some activity on the (R)-isomer. Also has methylmalonyl-CoA decarboxylase activity at lower level.</text>
</comment>
<dbReference type="Gene3D" id="3.90.226.10">
    <property type="entry name" value="2-enoyl-CoA Hydratase, Chain A, domain 1"/>
    <property type="match status" value="1"/>
</dbReference>
<comment type="similarity">
    <text evidence="2 13">Belongs to the enoyl-CoA hydratase/isomerase family.</text>
</comment>
<comment type="catalytic activity">
    <reaction evidence="5">
        <text>(2S)-ethylmalonyl-CoA + H(+) = butanoyl-CoA + CO2</text>
        <dbReference type="Rhea" id="RHEA:32131"/>
        <dbReference type="ChEBI" id="CHEBI:15378"/>
        <dbReference type="ChEBI" id="CHEBI:16526"/>
        <dbReference type="ChEBI" id="CHEBI:57371"/>
        <dbReference type="ChEBI" id="CHEBI:60909"/>
        <dbReference type="EC" id="4.1.1.94"/>
    </reaction>
    <physiologicalReaction direction="left-to-right" evidence="5">
        <dbReference type="Rhea" id="RHEA:32132"/>
    </physiologicalReaction>
</comment>
<accession>A0A0A2TDE7</accession>
<evidence type="ECO:0000256" key="2">
    <source>
        <dbReference type="ARBA" id="ARBA00005254"/>
    </source>
</evidence>
<evidence type="ECO:0000256" key="7">
    <source>
        <dbReference type="ARBA" id="ARBA00038883"/>
    </source>
</evidence>
<keyword evidence="3" id="KW-0963">Cytoplasm</keyword>
<evidence type="ECO:0000313" key="14">
    <source>
        <dbReference type="EMBL" id="KGP72443.1"/>
    </source>
</evidence>
<proteinExistence type="inferred from homology"/>
<dbReference type="Pfam" id="PF00378">
    <property type="entry name" value="ECH_1"/>
    <property type="match status" value="1"/>
</dbReference>
<evidence type="ECO:0000256" key="6">
    <source>
        <dbReference type="ARBA" id="ARBA00036541"/>
    </source>
</evidence>
<comment type="catalytic activity">
    <reaction evidence="11">
        <text>(S)-methylmalonyl-CoA + H(+) = propanoyl-CoA + CO2</text>
        <dbReference type="Rhea" id="RHEA:61340"/>
        <dbReference type="ChEBI" id="CHEBI:15378"/>
        <dbReference type="ChEBI" id="CHEBI:16526"/>
        <dbReference type="ChEBI" id="CHEBI:57327"/>
        <dbReference type="ChEBI" id="CHEBI:57392"/>
        <dbReference type="EC" id="4.1.1.94"/>
    </reaction>
    <physiologicalReaction direction="left-to-right" evidence="11">
        <dbReference type="Rhea" id="RHEA:61341"/>
    </physiologicalReaction>
</comment>
<dbReference type="eggNOG" id="COG1024">
    <property type="taxonomic scope" value="Bacteria"/>
</dbReference>
<evidence type="ECO:0000313" key="15">
    <source>
        <dbReference type="Proteomes" id="UP000030147"/>
    </source>
</evidence>
<dbReference type="EC" id="4.1.1.94" evidence="7"/>
<reference evidence="14 15" key="1">
    <citation type="journal article" date="2015" name="Stand. Genomic Sci.">
        <title>High quality draft genome sequence of the moderately halophilic bacterium Pontibacillus yanchengensis Y32(T) and comparison among Pontibacillus genomes.</title>
        <authorList>
            <person name="Huang J."/>
            <person name="Qiao Z.X."/>
            <person name="Tang J.W."/>
            <person name="Wang G."/>
        </authorList>
    </citation>
    <scope>NUCLEOTIDE SEQUENCE [LARGE SCALE GENOMIC DNA]</scope>
    <source>
        <strain evidence="14 15">Y32</strain>
    </source>
</reference>
<keyword evidence="4" id="KW-0456">Lyase</keyword>
<protein>
    <recommendedName>
        <fullName evidence="8">Ethylmalonyl-CoA decarboxylase</fullName>
        <ecNumber evidence="7">4.1.1.94</ecNumber>
    </recommendedName>
    <alternativeName>
        <fullName evidence="10">Enoyl-CoA hydratase domain-containing protein 1</fullName>
    </alternativeName>
    <alternativeName>
        <fullName evidence="9">Methylmalonyl-CoA decarboxylase</fullName>
    </alternativeName>
</protein>
<evidence type="ECO:0000256" key="9">
    <source>
        <dbReference type="ARBA" id="ARBA00042052"/>
    </source>
</evidence>
<dbReference type="GO" id="GO:0005829">
    <property type="term" value="C:cytosol"/>
    <property type="evidence" value="ECO:0007669"/>
    <property type="project" value="UniProtKB-SubCell"/>
</dbReference>
<evidence type="ECO:0000256" key="11">
    <source>
        <dbReference type="ARBA" id="ARBA00047446"/>
    </source>
</evidence>
<dbReference type="SUPFAM" id="SSF52096">
    <property type="entry name" value="ClpP/crotonase"/>
    <property type="match status" value="1"/>
</dbReference>
<evidence type="ECO:0000256" key="5">
    <source>
        <dbReference type="ARBA" id="ARBA00036343"/>
    </source>
</evidence>
<evidence type="ECO:0000256" key="8">
    <source>
        <dbReference type="ARBA" id="ARBA00039903"/>
    </source>
</evidence>
<evidence type="ECO:0000256" key="12">
    <source>
        <dbReference type="ARBA" id="ARBA00056546"/>
    </source>
</evidence>
<dbReference type="InterPro" id="IPR029045">
    <property type="entry name" value="ClpP/crotonase-like_dom_sf"/>
</dbReference>
<dbReference type="Proteomes" id="UP000030147">
    <property type="component" value="Unassembled WGS sequence"/>
</dbReference>
<dbReference type="PANTHER" id="PTHR11941">
    <property type="entry name" value="ENOYL-COA HYDRATASE-RELATED"/>
    <property type="match status" value="1"/>
</dbReference>
<dbReference type="STRING" id="1385514.N782_05935"/>
<evidence type="ECO:0000256" key="3">
    <source>
        <dbReference type="ARBA" id="ARBA00022490"/>
    </source>
</evidence>
<evidence type="ECO:0000256" key="13">
    <source>
        <dbReference type="RuleBase" id="RU003707"/>
    </source>
</evidence>
<dbReference type="GO" id="GO:0004492">
    <property type="term" value="F:methyl/ethyl malonyl-CoA decarboxylase activity"/>
    <property type="evidence" value="ECO:0007669"/>
    <property type="project" value="UniProtKB-EC"/>
</dbReference>
<dbReference type="EMBL" id="AVBF01000030">
    <property type="protein sequence ID" value="KGP72443.1"/>
    <property type="molecule type" value="Genomic_DNA"/>
</dbReference>
<dbReference type="InterPro" id="IPR001753">
    <property type="entry name" value="Enoyl-CoA_hydra/iso"/>
</dbReference>
<dbReference type="GO" id="GO:0006635">
    <property type="term" value="P:fatty acid beta-oxidation"/>
    <property type="evidence" value="ECO:0007669"/>
    <property type="project" value="TreeGrafter"/>
</dbReference>
<dbReference type="CDD" id="cd06558">
    <property type="entry name" value="crotonase-like"/>
    <property type="match status" value="1"/>
</dbReference>
<keyword evidence="15" id="KW-1185">Reference proteome</keyword>
<dbReference type="RefSeq" id="WP_036820022.1">
    <property type="nucleotide sequence ID" value="NZ_AVBF01000030.1"/>
</dbReference>
<organism evidence="14 15">
    <name type="scientific">Pontibacillus yanchengensis Y32</name>
    <dbReference type="NCBI Taxonomy" id="1385514"/>
    <lineage>
        <taxon>Bacteria</taxon>
        <taxon>Bacillati</taxon>
        <taxon>Bacillota</taxon>
        <taxon>Bacilli</taxon>
        <taxon>Bacillales</taxon>
        <taxon>Bacillaceae</taxon>
        <taxon>Pontibacillus</taxon>
    </lineage>
</organism>
<dbReference type="PROSITE" id="PS00166">
    <property type="entry name" value="ENOYL_COA_HYDRATASE"/>
    <property type="match status" value="1"/>
</dbReference>
<evidence type="ECO:0000256" key="4">
    <source>
        <dbReference type="ARBA" id="ARBA00023239"/>
    </source>
</evidence>
<dbReference type="AlphaFoldDB" id="A0A0A2TDE7"/>
<comment type="subcellular location">
    <subcellularLocation>
        <location evidence="1">Cytoplasm</location>
        <location evidence="1">Cytosol</location>
    </subcellularLocation>
</comment>
<gene>
    <name evidence="14" type="ORF">N782_05935</name>
</gene>
<dbReference type="OrthoDB" id="9775794at2"/>